<comment type="caution">
    <text evidence="1">The sequence shown here is derived from an EMBL/GenBank/DDBJ whole genome shotgun (WGS) entry which is preliminary data.</text>
</comment>
<dbReference type="EMBL" id="BTGD01000013">
    <property type="protein sequence ID" value="GMM57609.1"/>
    <property type="molecule type" value="Genomic_DNA"/>
</dbReference>
<accession>A0AAV5S181</accession>
<organism evidence="1 2">
    <name type="scientific">Maudiozyma humilis</name>
    <name type="common">Sour dough yeast</name>
    <name type="synonym">Kazachstania humilis</name>
    <dbReference type="NCBI Taxonomy" id="51915"/>
    <lineage>
        <taxon>Eukaryota</taxon>
        <taxon>Fungi</taxon>
        <taxon>Dikarya</taxon>
        <taxon>Ascomycota</taxon>
        <taxon>Saccharomycotina</taxon>
        <taxon>Saccharomycetes</taxon>
        <taxon>Saccharomycetales</taxon>
        <taxon>Saccharomycetaceae</taxon>
        <taxon>Maudiozyma</taxon>
    </lineage>
</organism>
<reference evidence="1 2" key="1">
    <citation type="journal article" date="2023" name="Elife">
        <title>Identification of key yeast species and microbe-microbe interactions impacting larval growth of Drosophila in the wild.</title>
        <authorList>
            <person name="Mure A."/>
            <person name="Sugiura Y."/>
            <person name="Maeda R."/>
            <person name="Honda K."/>
            <person name="Sakurai N."/>
            <person name="Takahashi Y."/>
            <person name="Watada M."/>
            <person name="Katoh T."/>
            <person name="Gotoh A."/>
            <person name="Gotoh Y."/>
            <person name="Taniguchi I."/>
            <person name="Nakamura K."/>
            <person name="Hayashi T."/>
            <person name="Katayama T."/>
            <person name="Uemura T."/>
            <person name="Hattori Y."/>
        </authorList>
    </citation>
    <scope>NUCLEOTIDE SEQUENCE [LARGE SCALE GENOMIC DNA]</scope>
    <source>
        <strain evidence="1 2">KH-74</strain>
    </source>
</reference>
<evidence type="ECO:0000313" key="2">
    <source>
        <dbReference type="Proteomes" id="UP001377567"/>
    </source>
</evidence>
<dbReference type="Proteomes" id="UP001377567">
    <property type="component" value="Unassembled WGS sequence"/>
</dbReference>
<protein>
    <submittedName>
        <fullName evidence="1">Uncharacterized protein</fullName>
    </submittedName>
</protein>
<name>A0AAV5S181_MAUHU</name>
<proteinExistence type="predicted"/>
<dbReference type="AlphaFoldDB" id="A0AAV5S181"/>
<gene>
    <name evidence="1" type="ORF">DAKH74_042250</name>
</gene>
<sequence>MFRSTTASTHNKHCRSKHAIIMRSRRVVPEYHSPSCSAELYGEALMDQEEGDGDVASGEGAQYGDFAVLNHTNHPGAVYYFIELPPRQGAQGNAQQRPINAGGVNN</sequence>
<evidence type="ECO:0000313" key="1">
    <source>
        <dbReference type="EMBL" id="GMM57609.1"/>
    </source>
</evidence>
<keyword evidence="2" id="KW-1185">Reference proteome</keyword>